<reference evidence="2" key="1">
    <citation type="submission" date="2015-08" db="EMBL/GenBank/DDBJ databases">
        <authorList>
            <person name="Varghese N."/>
        </authorList>
    </citation>
    <scope>NUCLEOTIDE SEQUENCE [LARGE SCALE GENOMIC DNA]</scope>
    <source>
        <strain evidence="2">DSM 17901</strain>
    </source>
</reference>
<dbReference type="AlphaFoldDB" id="A0A0K6GTG1"/>
<organism evidence="1 2">
    <name type="scientific">Gulbenkiania indica</name>
    <dbReference type="NCBI Taxonomy" id="375574"/>
    <lineage>
        <taxon>Bacteria</taxon>
        <taxon>Pseudomonadati</taxon>
        <taxon>Pseudomonadota</taxon>
        <taxon>Betaproteobacteria</taxon>
        <taxon>Neisseriales</taxon>
        <taxon>Chromobacteriaceae</taxon>
        <taxon>Gulbenkiania</taxon>
    </lineage>
</organism>
<dbReference type="EMBL" id="CYHA01000001">
    <property type="protein sequence ID" value="CUA82040.1"/>
    <property type="molecule type" value="Genomic_DNA"/>
</dbReference>
<dbReference type="Proteomes" id="UP000243535">
    <property type="component" value="Unassembled WGS sequence"/>
</dbReference>
<accession>A0A0K6GTG1</accession>
<keyword evidence="2" id="KW-1185">Reference proteome</keyword>
<proteinExistence type="predicted"/>
<dbReference type="SUPFAM" id="SSF53254">
    <property type="entry name" value="Phosphoglycerate mutase-like"/>
    <property type="match status" value="1"/>
</dbReference>
<dbReference type="GO" id="GO:0005737">
    <property type="term" value="C:cytoplasm"/>
    <property type="evidence" value="ECO:0007669"/>
    <property type="project" value="TreeGrafter"/>
</dbReference>
<dbReference type="GO" id="GO:0016791">
    <property type="term" value="F:phosphatase activity"/>
    <property type="evidence" value="ECO:0007669"/>
    <property type="project" value="TreeGrafter"/>
</dbReference>
<dbReference type="Pfam" id="PF00300">
    <property type="entry name" value="His_Phos_1"/>
    <property type="match status" value="1"/>
</dbReference>
<name>A0A0K6GTG1_9NEIS</name>
<evidence type="ECO:0000313" key="2">
    <source>
        <dbReference type="Proteomes" id="UP000243535"/>
    </source>
</evidence>
<dbReference type="PANTHER" id="PTHR48100:SF1">
    <property type="entry name" value="HISTIDINE PHOSPHATASE FAMILY PROTEIN-RELATED"/>
    <property type="match status" value="1"/>
</dbReference>
<dbReference type="InterPro" id="IPR013078">
    <property type="entry name" value="His_Pase_superF_clade-1"/>
</dbReference>
<dbReference type="SMART" id="SM00855">
    <property type="entry name" value="PGAM"/>
    <property type="match status" value="1"/>
</dbReference>
<dbReference type="InterPro" id="IPR050275">
    <property type="entry name" value="PGM_Phosphatase"/>
</dbReference>
<sequence>MNMHPYTLTLLRHGEIDHGGTLVGRRDLPLTDTGLLQMQESWQQLTRIAPVTAMATSPLARCRTFSVAQAVTAAVPLVVEERFAELDFGPWDGRPLSKLAEEAPDWSRRLAEGTLTVSGAETVEAFRTRVLAGFTAWMCSARGSHRVLVTHGGVIGVLLAELLDLSLESARLINVPRGGYAQLSILSGHPAYLTRLEGPCAA</sequence>
<dbReference type="CDD" id="cd07067">
    <property type="entry name" value="HP_PGM_like"/>
    <property type="match status" value="1"/>
</dbReference>
<gene>
    <name evidence="1" type="ORF">Ga0061063_0890</name>
</gene>
<protein>
    <submittedName>
        <fullName evidence="1">Broad specificity phosphatase PhoE</fullName>
    </submittedName>
</protein>
<evidence type="ECO:0000313" key="1">
    <source>
        <dbReference type="EMBL" id="CUA82040.1"/>
    </source>
</evidence>
<dbReference type="RefSeq" id="WP_245622685.1">
    <property type="nucleotide sequence ID" value="NZ_CYHA01000001.1"/>
</dbReference>
<dbReference type="InterPro" id="IPR029033">
    <property type="entry name" value="His_PPase_superfam"/>
</dbReference>
<dbReference type="PANTHER" id="PTHR48100">
    <property type="entry name" value="BROAD-SPECIFICITY PHOSPHATASE YOR283W-RELATED"/>
    <property type="match status" value="1"/>
</dbReference>
<dbReference type="Gene3D" id="3.40.50.1240">
    <property type="entry name" value="Phosphoglycerate mutase-like"/>
    <property type="match status" value="1"/>
</dbReference>
<dbReference type="STRING" id="375574.GCA_001418035_00687"/>